<keyword evidence="3" id="KW-1185">Reference proteome</keyword>
<dbReference type="Gene3D" id="2.160.20.10">
    <property type="entry name" value="Single-stranded right-handed beta-helix, Pectin lyase-like"/>
    <property type="match status" value="1"/>
</dbReference>
<organism evidence="2 3">
    <name type="scientific">Aporhodopirellula aestuarii</name>
    <dbReference type="NCBI Taxonomy" id="2950107"/>
    <lineage>
        <taxon>Bacteria</taxon>
        <taxon>Pseudomonadati</taxon>
        <taxon>Planctomycetota</taxon>
        <taxon>Planctomycetia</taxon>
        <taxon>Pirellulales</taxon>
        <taxon>Pirellulaceae</taxon>
        <taxon>Aporhodopirellula</taxon>
    </lineage>
</organism>
<evidence type="ECO:0000313" key="3">
    <source>
        <dbReference type="Proteomes" id="UP001202961"/>
    </source>
</evidence>
<name>A0ABT0TYD7_9BACT</name>
<feature type="signal peptide" evidence="1">
    <location>
        <begin position="1"/>
        <end position="22"/>
    </location>
</feature>
<dbReference type="GO" id="GO:0016829">
    <property type="term" value="F:lyase activity"/>
    <property type="evidence" value="ECO:0007669"/>
    <property type="project" value="UniProtKB-KW"/>
</dbReference>
<keyword evidence="1" id="KW-0732">Signal</keyword>
<feature type="chain" id="PRO_5045169737" evidence="1">
    <location>
        <begin position="23"/>
        <end position="331"/>
    </location>
</feature>
<dbReference type="InterPro" id="IPR011050">
    <property type="entry name" value="Pectin_lyase_fold/virulence"/>
</dbReference>
<keyword evidence="2" id="KW-0456">Lyase</keyword>
<evidence type="ECO:0000256" key="1">
    <source>
        <dbReference type="SAM" id="SignalP"/>
    </source>
</evidence>
<evidence type="ECO:0000313" key="2">
    <source>
        <dbReference type="EMBL" id="MCM2369612.1"/>
    </source>
</evidence>
<proteinExistence type="predicted"/>
<dbReference type="RefSeq" id="WP_250927285.1">
    <property type="nucleotide sequence ID" value="NZ_JAMQBK010000011.1"/>
</dbReference>
<dbReference type="Pfam" id="PF14592">
    <property type="entry name" value="Chondroitinas_B"/>
    <property type="match status" value="1"/>
</dbReference>
<dbReference type="SUPFAM" id="SSF51126">
    <property type="entry name" value="Pectin lyase-like"/>
    <property type="match status" value="1"/>
</dbReference>
<sequence>MNANLQTVFATALLLAAPLANAGDHLITNTNSLSDVAKSVKAGDTITFAEGQWKDVDIRLKDLPGTSQAPITVQARTPGKTIITGASRFRFSGQHVVVKDFVFRDLTQNSDAVEFRADSKSLAVHSRLTQCVFDQPTFPAKETQSTHWLAIYGTNNRIDHCYLGGKSNAGTTLVVRVTETAGHHRIDHNHFGPRPELGENGGETIRVGTSDVSEFDSQTIVEDNYFEACDGEAEIISSKSCGNIYRRNVFDACIGSLTLRHGHRCLVEKNVFLGRGKPNTGGVRVIGNDHVVRNNYFEGITGTSNLAALCLYCGIKNSPLNGYAPSKTRNC</sequence>
<protein>
    <submittedName>
        <fullName evidence="2">Polysaccharide lyase 6 family protein</fullName>
    </submittedName>
</protein>
<accession>A0ABT0TYD7</accession>
<gene>
    <name evidence="2" type="ORF">NB063_03135</name>
</gene>
<reference evidence="2 3" key="1">
    <citation type="journal article" date="2022" name="Syst. Appl. Microbiol.">
        <title>Rhodopirellula aestuarii sp. nov., a novel member of the genus Rhodopirellula isolated from brackish sediments collected in the Tagus River estuary, Portugal.</title>
        <authorList>
            <person name="Vitorino I.R."/>
            <person name="Klimek D."/>
            <person name="Calusinska M."/>
            <person name="Lobo-da-Cunha A."/>
            <person name="Vasconcelos V."/>
            <person name="Lage O.M."/>
        </authorList>
    </citation>
    <scope>NUCLEOTIDE SEQUENCE [LARGE SCALE GENOMIC DNA]</scope>
    <source>
        <strain evidence="2 3">ICT_H3.1</strain>
    </source>
</reference>
<dbReference type="EMBL" id="JAMQBK010000011">
    <property type="protein sequence ID" value="MCM2369612.1"/>
    <property type="molecule type" value="Genomic_DNA"/>
</dbReference>
<dbReference type="InterPro" id="IPR039513">
    <property type="entry name" value="PL-6"/>
</dbReference>
<dbReference type="InterPro" id="IPR012334">
    <property type="entry name" value="Pectin_lyas_fold"/>
</dbReference>
<comment type="caution">
    <text evidence="2">The sequence shown here is derived from an EMBL/GenBank/DDBJ whole genome shotgun (WGS) entry which is preliminary data.</text>
</comment>
<dbReference type="CDD" id="cd14251">
    <property type="entry name" value="PL-6"/>
    <property type="match status" value="1"/>
</dbReference>
<dbReference type="Proteomes" id="UP001202961">
    <property type="component" value="Unassembled WGS sequence"/>
</dbReference>